<comment type="similarity">
    <text evidence="1 5">Belongs to the universal ribosomal protein uL29 family.</text>
</comment>
<dbReference type="Pfam" id="PF00831">
    <property type="entry name" value="Ribosomal_L29"/>
    <property type="match status" value="1"/>
</dbReference>
<evidence type="ECO:0000256" key="4">
    <source>
        <dbReference type="ARBA" id="ARBA00035204"/>
    </source>
</evidence>
<keyword evidence="3 5" id="KW-0687">Ribonucleoprotein</keyword>
<dbReference type="GO" id="GO:0003735">
    <property type="term" value="F:structural constituent of ribosome"/>
    <property type="evidence" value="ECO:0007669"/>
    <property type="project" value="InterPro"/>
</dbReference>
<evidence type="ECO:0000256" key="5">
    <source>
        <dbReference type="HAMAP-Rule" id="MF_00374"/>
    </source>
</evidence>
<dbReference type="GO" id="GO:0005840">
    <property type="term" value="C:ribosome"/>
    <property type="evidence" value="ECO:0007669"/>
    <property type="project" value="UniProtKB-KW"/>
</dbReference>
<dbReference type="Proteomes" id="UP000704960">
    <property type="component" value="Unassembled WGS sequence"/>
</dbReference>
<dbReference type="HAMAP" id="MF_00374">
    <property type="entry name" value="Ribosomal_uL29"/>
    <property type="match status" value="1"/>
</dbReference>
<evidence type="ECO:0000256" key="3">
    <source>
        <dbReference type="ARBA" id="ARBA00023274"/>
    </source>
</evidence>
<gene>
    <name evidence="5 6" type="primary">rpmC</name>
    <name evidence="6" type="ORF">HY474_00215</name>
</gene>
<evidence type="ECO:0000313" key="7">
    <source>
        <dbReference type="Proteomes" id="UP000704960"/>
    </source>
</evidence>
<reference evidence="6" key="1">
    <citation type="submission" date="2020-07" db="EMBL/GenBank/DDBJ databases">
        <title>Huge and variable diversity of episymbiotic CPR bacteria and DPANN archaea in groundwater ecosystems.</title>
        <authorList>
            <person name="He C.Y."/>
            <person name="Keren R."/>
            <person name="Whittaker M."/>
            <person name="Farag I.F."/>
            <person name="Doudna J."/>
            <person name="Cate J.H.D."/>
            <person name="Banfield J.F."/>
        </authorList>
    </citation>
    <scope>NUCLEOTIDE SEQUENCE</scope>
    <source>
        <strain evidence="6">NC_groundwater_1226_Ag_S-0.1um_59_124</strain>
    </source>
</reference>
<dbReference type="InterPro" id="IPR036049">
    <property type="entry name" value="Ribosomal_uL29_sf"/>
</dbReference>
<evidence type="ECO:0000256" key="1">
    <source>
        <dbReference type="ARBA" id="ARBA00009254"/>
    </source>
</evidence>
<dbReference type="EMBL" id="JACQMJ010000004">
    <property type="protein sequence ID" value="MBI4132039.1"/>
    <property type="molecule type" value="Genomic_DNA"/>
</dbReference>
<sequence length="63" mass="7589">MKALELRKQAKSELTDLLRERLLRREEFASFLRQKKVKNVKELREVRKDIARIKTLLRQASPL</sequence>
<accession>A0A932YXJ7</accession>
<organism evidence="6 7">
    <name type="scientific">Candidatus Sungiibacteriota bacterium</name>
    <dbReference type="NCBI Taxonomy" id="2750080"/>
    <lineage>
        <taxon>Bacteria</taxon>
        <taxon>Candidatus Sungiibacteriota</taxon>
    </lineage>
</organism>
<evidence type="ECO:0000256" key="2">
    <source>
        <dbReference type="ARBA" id="ARBA00022980"/>
    </source>
</evidence>
<name>A0A932YXJ7_9BACT</name>
<dbReference type="GO" id="GO:1990904">
    <property type="term" value="C:ribonucleoprotein complex"/>
    <property type="evidence" value="ECO:0007669"/>
    <property type="project" value="UniProtKB-KW"/>
</dbReference>
<dbReference type="InterPro" id="IPR001854">
    <property type="entry name" value="Ribosomal_uL29"/>
</dbReference>
<dbReference type="Gene3D" id="1.10.287.310">
    <property type="match status" value="1"/>
</dbReference>
<dbReference type="SUPFAM" id="SSF46561">
    <property type="entry name" value="Ribosomal protein L29 (L29p)"/>
    <property type="match status" value="1"/>
</dbReference>
<dbReference type="NCBIfam" id="TIGR00012">
    <property type="entry name" value="L29"/>
    <property type="match status" value="1"/>
</dbReference>
<evidence type="ECO:0000313" key="6">
    <source>
        <dbReference type="EMBL" id="MBI4132039.1"/>
    </source>
</evidence>
<dbReference type="GO" id="GO:0006412">
    <property type="term" value="P:translation"/>
    <property type="evidence" value="ECO:0007669"/>
    <property type="project" value="UniProtKB-UniRule"/>
</dbReference>
<proteinExistence type="inferred from homology"/>
<comment type="caution">
    <text evidence="6">The sequence shown here is derived from an EMBL/GenBank/DDBJ whole genome shotgun (WGS) entry which is preliminary data.</text>
</comment>
<dbReference type="AlphaFoldDB" id="A0A932YXJ7"/>
<protein>
    <recommendedName>
        <fullName evidence="4 5">Large ribosomal subunit protein uL29</fullName>
    </recommendedName>
</protein>
<keyword evidence="2 5" id="KW-0689">Ribosomal protein</keyword>